<evidence type="ECO:0000259" key="1">
    <source>
        <dbReference type="Pfam" id="PF12937"/>
    </source>
</evidence>
<reference evidence="2 3" key="1">
    <citation type="journal article" date="2013" name="Proc. Natl. Acad. Sci. U.S.A.">
        <title>Fine-scale variation in meiotic recombination in Mimulus inferred from population shotgun sequencing.</title>
        <authorList>
            <person name="Hellsten U."/>
            <person name="Wright K.M."/>
            <person name="Jenkins J."/>
            <person name="Shu S."/>
            <person name="Yuan Y."/>
            <person name="Wessler S.R."/>
            <person name="Schmutz J."/>
            <person name="Willis J.H."/>
            <person name="Rokhsar D.S."/>
        </authorList>
    </citation>
    <scope>NUCLEOTIDE SEQUENCE [LARGE SCALE GENOMIC DNA]</scope>
    <source>
        <strain evidence="3">cv. DUN x IM62</strain>
    </source>
</reference>
<dbReference type="PhylomeDB" id="A0A022Q088"/>
<dbReference type="InterPro" id="IPR036047">
    <property type="entry name" value="F-box-like_dom_sf"/>
</dbReference>
<dbReference type="AlphaFoldDB" id="A0A022Q088"/>
<gene>
    <name evidence="2" type="ORF">MIMGU_mgv1a012787mg</name>
</gene>
<name>A0A022Q088_ERYGU</name>
<dbReference type="Gene3D" id="1.20.1280.50">
    <property type="match status" value="1"/>
</dbReference>
<organism evidence="2 3">
    <name type="scientific">Erythranthe guttata</name>
    <name type="common">Yellow monkey flower</name>
    <name type="synonym">Mimulus guttatus</name>
    <dbReference type="NCBI Taxonomy" id="4155"/>
    <lineage>
        <taxon>Eukaryota</taxon>
        <taxon>Viridiplantae</taxon>
        <taxon>Streptophyta</taxon>
        <taxon>Embryophyta</taxon>
        <taxon>Tracheophyta</taxon>
        <taxon>Spermatophyta</taxon>
        <taxon>Magnoliopsida</taxon>
        <taxon>eudicotyledons</taxon>
        <taxon>Gunneridae</taxon>
        <taxon>Pentapetalae</taxon>
        <taxon>asterids</taxon>
        <taxon>lamiids</taxon>
        <taxon>Lamiales</taxon>
        <taxon>Phrymaceae</taxon>
        <taxon>Erythranthe</taxon>
    </lineage>
</organism>
<dbReference type="eggNOG" id="ENOG502QQFG">
    <property type="taxonomic scope" value="Eukaryota"/>
</dbReference>
<keyword evidence="3" id="KW-1185">Reference proteome</keyword>
<dbReference type="SUPFAM" id="SSF81383">
    <property type="entry name" value="F-box domain"/>
    <property type="match status" value="1"/>
</dbReference>
<dbReference type="STRING" id="4155.A0A022Q088"/>
<dbReference type="Proteomes" id="UP000030748">
    <property type="component" value="Unassembled WGS sequence"/>
</dbReference>
<evidence type="ECO:0000313" key="3">
    <source>
        <dbReference type="Proteomes" id="UP000030748"/>
    </source>
</evidence>
<sequence>MAEGTLLAGFDCPFAELPGHVLIEILIRVPVVEWGQLSCVNKYWANLFREECLWHAALARCFPLSGHRKRWPGPIPRGISKRRFVALYVSKFIMLPVEEEDDELSEIVGHTYLFLKEQLHISTMPPPSGILHGTIIDQFIACGKSRDRAHELGCMIWLGVIENLEDNHRTFLLLKRLAMEGGDHVVFLAYPYSRSHRVEWKIYERLLTDFRDCMSNEEYYDLLGCAKQKFQAIPATWLGH</sequence>
<proteinExistence type="predicted"/>
<dbReference type="EMBL" id="KI632223">
    <property type="protein sequence ID" value="EYU21199.1"/>
    <property type="molecule type" value="Genomic_DNA"/>
</dbReference>
<dbReference type="OrthoDB" id="1647530at2759"/>
<evidence type="ECO:0000313" key="2">
    <source>
        <dbReference type="EMBL" id="EYU21199.1"/>
    </source>
</evidence>
<dbReference type="InterPro" id="IPR001810">
    <property type="entry name" value="F-box_dom"/>
</dbReference>
<protein>
    <recommendedName>
        <fullName evidence="1">F-box domain-containing protein</fullName>
    </recommendedName>
</protein>
<dbReference type="Pfam" id="PF12937">
    <property type="entry name" value="F-box-like"/>
    <property type="match status" value="1"/>
</dbReference>
<dbReference type="PANTHER" id="PTHR48155">
    <property type="entry name" value="OS09G0497600 PROTEIN"/>
    <property type="match status" value="1"/>
</dbReference>
<dbReference type="PANTHER" id="PTHR48155:SF1">
    <property type="entry name" value="F-BOX DOMAIN-CONTAINING PROTEIN"/>
    <property type="match status" value="1"/>
</dbReference>
<feature type="domain" description="F-box" evidence="1">
    <location>
        <begin position="14"/>
        <end position="55"/>
    </location>
</feature>
<accession>A0A022Q088</accession>